<keyword evidence="1" id="KW-0472">Membrane</keyword>
<dbReference type="AlphaFoldDB" id="A0A743WS63"/>
<keyword evidence="1" id="KW-0812">Transmembrane</keyword>
<accession>A0A743WS63</accession>
<comment type="caution">
    <text evidence="2">The sequence shown here is derived from an EMBL/GenBank/DDBJ whole genome shotgun (WGS) entry which is preliminary data.</text>
</comment>
<name>A0A743WS63_SALER</name>
<feature type="transmembrane region" description="Helical" evidence="1">
    <location>
        <begin position="374"/>
        <end position="393"/>
    </location>
</feature>
<keyword evidence="2" id="KW-0489">Methyltransferase</keyword>
<dbReference type="Gene3D" id="3.40.50.150">
    <property type="entry name" value="Vaccinia Virus protein VP39"/>
    <property type="match status" value="2"/>
</dbReference>
<reference evidence="2" key="1">
    <citation type="journal article" date="2018" name="Genome Biol.">
        <title>SKESA: strategic k-mer extension for scrupulous assemblies.</title>
        <authorList>
            <person name="Souvorov A."/>
            <person name="Agarwala R."/>
            <person name="Lipman D.J."/>
        </authorList>
    </citation>
    <scope>NUCLEOTIDE SEQUENCE</scope>
    <source>
        <strain evidence="2">MA.146 YAT-5</strain>
    </source>
</reference>
<keyword evidence="1" id="KW-1133">Transmembrane helix</keyword>
<dbReference type="GO" id="GO:0008168">
    <property type="term" value="F:methyltransferase activity"/>
    <property type="evidence" value="ECO:0007669"/>
    <property type="project" value="UniProtKB-KW"/>
</dbReference>
<organism evidence="2">
    <name type="scientific">Salmonella enterica</name>
    <name type="common">Salmonella choleraesuis</name>
    <dbReference type="NCBI Taxonomy" id="28901"/>
    <lineage>
        <taxon>Bacteria</taxon>
        <taxon>Pseudomonadati</taxon>
        <taxon>Pseudomonadota</taxon>
        <taxon>Gammaproteobacteria</taxon>
        <taxon>Enterobacterales</taxon>
        <taxon>Enterobacteriaceae</taxon>
        <taxon>Salmonella</taxon>
    </lineage>
</organism>
<protein>
    <submittedName>
        <fullName evidence="2">Site-specific DNA-methyltransferase</fullName>
    </submittedName>
</protein>
<keyword evidence="2" id="KW-0808">Transferase</keyword>
<evidence type="ECO:0000256" key="1">
    <source>
        <dbReference type="SAM" id="Phobius"/>
    </source>
</evidence>
<reference evidence="2" key="2">
    <citation type="submission" date="2020-02" db="EMBL/GenBank/DDBJ databases">
        <authorList>
            <consortium name="NCBI Pathogen Detection Project"/>
        </authorList>
    </citation>
    <scope>NUCLEOTIDE SEQUENCE</scope>
    <source>
        <strain evidence="2">MA.146 YAT-5</strain>
    </source>
</reference>
<evidence type="ECO:0000313" key="2">
    <source>
        <dbReference type="EMBL" id="HAF2307096.1"/>
    </source>
</evidence>
<sequence>MNINVTFEEWINNRNLPYWGTNFGTEAIAFQRWRHFKEAYAPEIVKRALSESEIPVKNCLDPFGGSGTTALACQFLGVVPTTIEVNPYLSDLIKAKLEFYDFSTLSKDLGAVIKRSYSITINIDIIRESLPPTFIEPGVKGRWIFDIECAIRIFKILAAINELDNSKNKNLFKVLLGGILIDISNVKIDGKGRRYKNNWNNNRVDPVKVDKIFQVSVTNAISDITMYQQRKSLDYKLLTGDSRKLINETSDIDLCIFSPPYPNSFDYTDVYNVELWVLGYLKNAFDSSKLRKNTLSSHVQTKRVYSLPPKASKSLDLTMKELENVRNNLWNKDIPSMVGAYFHELISMIETIKYKMSTNSKLWMIVGDSKYQGIYVPVATILVELAIGLGFSVDTVEAFRSMRSSVQQGGRKDLKETLIVLKN</sequence>
<dbReference type="EMBL" id="DAAUNR010000001">
    <property type="protein sequence ID" value="HAF2307096.1"/>
    <property type="molecule type" value="Genomic_DNA"/>
</dbReference>
<dbReference type="SUPFAM" id="SSF53335">
    <property type="entry name" value="S-adenosyl-L-methionine-dependent methyltransferases"/>
    <property type="match status" value="1"/>
</dbReference>
<dbReference type="InterPro" id="IPR029063">
    <property type="entry name" value="SAM-dependent_MTases_sf"/>
</dbReference>
<gene>
    <name evidence="2" type="ORF">G8M92_000425</name>
</gene>
<dbReference type="GO" id="GO:0032259">
    <property type="term" value="P:methylation"/>
    <property type="evidence" value="ECO:0007669"/>
    <property type="project" value="UniProtKB-KW"/>
</dbReference>
<proteinExistence type="predicted"/>